<evidence type="ECO:0008006" key="3">
    <source>
        <dbReference type="Google" id="ProtNLM"/>
    </source>
</evidence>
<name>A0ABN0XM19_9ACTN</name>
<reference evidence="1 2" key="1">
    <citation type="journal article" date="2019" name="Int. J. Syst. Evol. Microbiol.">
        <title>The Global Catalogue of Microorganisms (GCM) 10K type strain sequencing project: providing services to taxonomists for standard genome sequencing and annotation.</title>
        <authorList>
            <consortium name="The Broad Institute Genomics Platform"/>
            <consortium name="The Broad Institute Genome Sequencing Center for Infectious Disease"/>
            <person name="Wu L."/>
            <person name="Ma J."/>
        </authorList>
    </citation>
    <scope>NUCLEOTIDE SEQUENCE [LARGE SCALE GENOMIC DNA]</scope>
    <source>
        <strain evidence="1 2">JCM 3146</strain>
    </source>
</reference>
<organism evidence="1 2">
    <name type="scientific">Actinoallomurus spadix</name>
    <dbReference type="NCBI Taxonomy" id="79912"/>
    <lineage>
        <taxon>Bacteria</taxon>
        <taxon>Bacillati</taxon>
        <taxon>Actinomycetota</taxon>
        <taxon>Actinomycetes</taxon>
        <taxon>Streptosporangiales</taxon>
        <taxon>Thermomonosporaceae</taxon>
        <taxon>Actinoallomurus</taxon>
    </lineage>
</organism>
<gene>
    <name evidence="1" type="ORF">GCM10010151_66530</name>
</gene>
<keyword evidence="2" id="KW-1185">Reference proteome</keyword>
<sequence>MPSQPPQPIPLWELARARCLPLRQVMDQPTLTWIAEHRPTAVAGTTFIADQPVILVPDATWFAAQQADSIHGIRHNARVCLLADLLAAHHELDPDQTLALRLAAAVHDCRRRNDRTDPGHGQRAAVWLSHHRQAITAAFGLNLSPRMVAAASTAISLHDVAYPAFSRTQRDAYRRAACLTDLLKAADCLDRYRLPVTRWWPDTSLLRVQVPDWMSRVAFDLMLHSEQARLDGASDLDALTHARGIVFHPHKETRLGP</sequence>
<evidence type="ECO:0000313" key="2">
    <source>
        <dbReference type="Proteomes" id="UP001501822"/>
    </source>
</evidence>
<dbReference type="SUPFAM" id="SSF109604">
    <property type="entry name" value="HD-domain/PDEase-like"/>
    <property type="match status" value="1"/>
</dbReference>
<evidence type="ECO:0000313" key="1">
    <source>
        <dbReference type="EMBL" id="GAA0367307.1"/>
    </source>
</evidence>
<dbReference type="Proteomes" id="UP001501822">
    <property type="component" value="Unassembled WGS sequence"/>
</dbReference>
<comment type="caution">
    <text evidence="1">The sequence shown here is derived from an EMBL/GenBank/DDBJ whole genome shotgun (WGS) entry which is preliminary data.</text>
</comment>
<protein>
    <recommendedName>
        <fullName evidence="3">HD domain-containing protein</fullName>
    </recommendedName>
</protein>
<dbReference type="Gene3D" id="1.10.3210.10">
    <property type="entry name" value="Hypothetical protein af1432"/>
    <property type="match status" value="1"/>
</dbReference>
<dbReference type="EMBL" id="BAAABM010000066">
    <property type="protein sequence ID" value="GAA0367307.1"/>
    <property type="molecule type" value="Genomic_DNA"/>
</dbReference>
<accession>A0ABN0XM19</accession>
<proteinExistence type="predicted"/>